<organism evidence="1">
    <name type="scientific">Nonomuraea gerenzanensis</name>
    <dbReference type="NCBI Taxonomy" id="93944"/>
    <lineage>
        <taxon>Bacteria</taxon>
        <taxon>Bacillati</taxon>
        <taxon>Actinomycetota</taxon>
        <taxon>Actinomycetes</taxon>
        <taxon>Streptosporangiales</taxon>
        <taxon>Streptosporangiaceae</taxon>
        <taxon>Nonomuraea</taxon>
    </lineage>
</organism>
<accession>A0A1M4E942</accession>
<evidence type="ECO:0000313" key="1">
    <source>
        <dbReference type="EMBL" id="SBO95173.1"/>
    </source>
</evidence>
<protein>
    <submittedName>
        <fullName evidence="1">Uncharacterized protein</fullName>
    </submittedName>
</protein>
<name>A0A1M4E942_9ACTN</name>
<dbReference type="EMBL" id="LT559118">
    <property type="protein sequence ID" value="SBO95173.1"/>
    <property type="molecule type" value="Genomic_DNA"/>
</dbReference>
<proteinExistence type="predicted"/>
<dbReference type="AlphaFoldDB" id="A0A1M4E942"/>
<reference evidence="1" key="1">
    <citation type="submission" date="2016-04" db="EMBL/GenBank/DDBJ databases">
        <authorList>
            <person name="Evans L.H."/>
            <person name="Alamgir A."/>
            <person name="Owens N."/>
            <person name="Weber N.D."/>
            <person name="Virtaneva K."/>
            <person name="Barbian K."/>
            <person name="Babar A."/>
            <person name="Rosenke K."/>
        </authorList>
    </citation>
    <scope>NUCLEOTIDE SEQUENCE</scope>
    <source>
        <strain evidence="1">Nono1</strain>
    </source>
</reference>
<gene>
    <name evidence="1" type="ORF">BN4615_P4689</name>
</gene>
<sequence>MTAIGGRPIRAPAPGPPAAQDVLLRTYRSGRTAQDVLLRTRRIAS</sequence>